<keyword evidence="2" id="KW-1185">Reference proteome</keyword>
<dbReference type="EMBL" id="CM045760">
    <property type="protein sequence ID" value="KAI8024877.1"/>
    <property type="molecule type" value="Genomic_DNA"/>
</dbReference>
<accession>A0ACC0IHK9</accession>
<proteinExistence type="predicted"/>
<comment type="caution">
    <text evidence="1">The sequence shown here is derived from an EMBL/GenBank/DDBJ whole genome shotgun (WGS) entry which is preliminary data.</text>
</comment>
<name>A0ACC0IHK9_9ERIC</name>
<evidence type="ECO:0000313" key="2">
    <source>
        <dbReference type="Proteomes" id="UP001060215"/>
    </source>
</evidence>
<reference evidence="1 2" key="1">
    <citation type="journal article" date="2022" name="Plant J.">
        <title>Chromosome-level genome of Camellia lanceoleosa provides a valuable resource for understanding genome evolution and self-incompatibility.</title>
        <authorList>
            <person name="Gong W."/>
            <person name="Xiao S."/>
            <person name="Wang L."/>
            <person name="Liao Z."/>
            <person name="Chang Y."/>
            <person name="Mo W."/>
            <person name="Hu G."/>
            <person name="Li W."/>
            <person name="Zhao G."/>
            <person name="Zhu H."/>
            <person name="Hu X."/>
            <person name="Ji K."/>
            <person name="Xiang X."/>
            <person name="Song Q."/>
            <person name="Yuan D."/>
            <person name="Jin S."/>
            <person name="Zhang L."/>
        </authorList>
    </citation>
    <scope>NUCLEOTIDE SEQUENCE [LARGE SCALE GENOMIC DNA]</scope>
    <source>
        <strain evidence="1">SQ_2022a</strain>
    </source>
</reference>
<protein>
    <submittedName>
        <fullName evidence="1">Uncharacterized protein</fullName>
    </submittedName>
</protein>
<sequence>MLKKGFLLPFKSVVRRLSKADQGKGIVMEREVMQAKTKGFDRADYRIDSPSMTCHDLRETSHVGVGSNPSGSFKRLPCSTNCDSGFDRGNGSLFGKICANEYRRTQGPLRDDKFATEAK</sequence>
<evidence type="ECO:0000313" key="1">
    <source>
        <dbReference type="EMBL" id="KAI8024877.1"/>
    </source>
</evidence>
<gene>
    <name evidence="1" type="ORF">LOK49_LG02G03187</name>
</gene>
<organism evidence="1 2">
    <name type="scientific">Camellia lanceoleosa</name>
    <dbReference type="NCBI Taxonomy" id="1840588"/>
    <lineage>
        <taxon>Eukaryota</taxon>
        <taxon>Viridiplantae</taxon>
        <taxon>Streptophyta</taxon>
        <taxon>Embryophyta</taxon>
        <taxon>Tracheophyta</taxon>
        <taxon>Spermatophyta</taxon>
        <taxon>Magnoliopsida</taxon>
        <taxon>eudicotyledons</taxon>
        <taxon>Gunneridae</taxon>
        <taxon>Pentapetalae</taxon>
        <taxon>asterids</taxon>
        <taxon>Ericales</taxon>
        <taxon>Theaceae</taxon>
        <taxon>Camellia</taxon>
    </lineage>
</organism>
<dbReference type="Proteomes" id="UP001060215">
    <property type="component" value="Chromosome 3"/>
</dbReference>